<keyword evidence="2" id="KW-0808">Transferase</keyword>
<feature type="binding site" evidence="11">
    <location>
        <position position="398"/>
    </location>
    <ligand>
        <name>ATP</name>
        <dbReference type="ChEBI" id="CHEBI:30616"/>
    </ligand>
</feature>
<dbReference type="PANTHER" id="PTHR47974">
    <property type="entry name" value="OS07G0415500 PROTEIN"/>
    <property type="match status" value="1"/>
</dbReference>
<evidence type="ECO:0000256" key="8">
    <source>
        <dbReference type="ARBA" id="ARBA00022989"/>
    </source>
</evidence>
<evidence type="ECO:0000259" key="13">
    <source>
        <dbReference type="PROSITE" id="PS50011"/>
    </source>
</evidence>
<dbReference type="Pfam" id="PF00069">
    <property type="entry name" value="Pkinase"/>
    <property type="match status" value="1"/>
</dbReference>
<evidence type="ECO:0000256" key="1">
    <source>
        <dbReference type="ARBA" id="ARBA00004167"/>
    </source>
</evidence>
<dbReference type="GO" id="GO:0005524">
    <property type="term" value="F:ATP binding"/>
    <property type="evidence" value="ECO:0007669"/>
    <property type="project" value="UniProtKB-UniRule"/>
</dbReference>
<dbReference type="InterPro" id="IPR008271">
    <property type="entry name" value="Ser/Thr_kinase_AS"/>
</dbReference>
<dbReference type="SMART" id="SM00220">
    <property type="entry name" value="S_TKc"/>
    <property type="match status" value="1"/>
</dbReference>
<dbReference type="Proteomes" id="UP000886520">
    <property type="component" value="Chromosome 19"/>
</dbReference>
<keyword evidence="5 11" id="KW-0547">Nucleotide-binding</keyword>
<dbReference type="PANTHER" id="PTHR47974:SF9">
    <property type="entry name" value="RECEPTOR-LIKE SERINE_THREONINE-PROTEIN KINASE"/>
    <property type="match status" value="1"/>
</dbReference>
<protein>
    <recommendedName>
        <fullName evidence="13">Protein kinase domain-containing protein</fullName>
    </recommendedName>
</protein>
<feature type="transmembrane region" description="Helical" evidence="12">
    <location>
        <begin position="310"/>
        <end position="332"/>
    </location>
</feature>
<proteinExistence type="predicted"/>
<evidence type="ECO:0000256" key="9">
    <source>
        <dbReference type="ARBA" id="ARBA00023136"/>
    </source>
</evidence>
<dbReference type="Pfam" id="PF14380">
    <property type="entry name" value="WAK_assoc"/>
    <property type="match status" value="1"/>
</dbReference>
<dbReference type="Gene3D" id="3.30.200.20">
    <property type="entry name" value="Phosphorylase Kinase, domain 1"/>
    <property type="match status" value="1"/>
</dbReference>
<dbReference type="OrthoDB" id="1857727at2759"/>
<evidence type="ECO:0000256" key="2">
    <source>
        <dbReference type="ARBA" id="ARBA00022679"/>
    </source>
</evidence>
<evidence type="ECO:0000256" key="12">
    <source>
        <dbReference type="SAM" id="Phobius"/>
    </source>
</evidence>
<dbReference type="PROSITE" id="PS00107">
    <property type="entry name" value="PROTEIN_KINASE_ATP"/>
    <property type="match status" value="1"/>
</dbReference>
<evidence type="ECO:0000256" key="11">
    <source>
        <dbReference type="PROSITE-ProRule" id="PRU10141"/>
    </source>
</evidence>
<dbReference type="EMBL" id="JABFUD020000019">
    <property type="protein sequence ID" value="KAI5065624.1"/>
    <property type="molecule type" value="Genomic_DNA"/>
</dbReference>
<evidence type="ECO:0000313" key="14">
    <source>
        <dbReference type="EMBL" id="KAI5065624.1"/>
    </source>
</evidence>
<dbReference type="Gene3D" id="1.10.510.10">
    <property type="entry name" value="Transferase(Phosphotransferase) domain 1"/>
    <property type="match status" value="1"/>
</dbReference>
<dbReference type="InterPro" id="IPR000719">
    <property type="entry name" value="Prot_kinase_dom"/>
</dbReference>
<evidence type="ECO:0000256" key="7">
    <source>
        <dbReference type="ARBA" id="ARBA00022840"/>
    </source>
</evidence>
<keyword evidence="9 12" id="KW-0472">Membrane</keyword>
<keyword evidence="10" id="KW-0325">Glycoprotein</keyword>
<gene>
    <name evidence="14" type="ORF">GOP47_0020319</name>
</gene>
<keyword evidence="6" id="KW-0418">Kinase</keyword>
<evidence type="ECO:0000256" key="4">
    <source>
        <dbReference type="ARBA" id="ARBA00022729"/>
    </source>
</evidence>
<dbReference type="AlphaFoldDB" id="A0A9D4UE40"/>
<feature type="domain" description="Protein kinase" evidence="13">
    <location>
        <begin position="370"/>
        <end position="653"/>
    </location>
</feature>
<dbReference type="FunFam" id="1.10.510.10:FF:000537">
    <property type="entry name" value="Putative receptor-like protein kinase"/>
    <property type="match status" value="1"/>
</dbReference>
<dbReference type="PROSITE" id="PS00108">
    <property type="entry name" value="PROTEIN_KINASE_ST"/>
    <property type="match status" value="1"/>
</dbReference>
<dbReference type="GO" id="GO:0016020">
    <property type="term" value="C:membrane"/>
    <property type="evidence" value="ECO:0007669"/>
    <property type="project" value="UniProtKB-SubCell"/>
</dbReference>
<name>A0A9D4UE40_ADICA</name>
<dbReference type="SUPFAM" id="SSF56112">
    <property type="entry name" value="Protein kinase-like (PK-like)"/>
    <property type="match status" value="1"/>
</dbReference>
<evidence type="ECO:0000256" key="5">
    <source>
        <dbReference type="ARBA" id="ARBA00022741"/>
    </source>
</evidence>
<organism evidence="14 15">
    <name type="scientific">Adiantum capillus-veneris</name>
    <name type="common">Maidenhair fern</name>
    <dbReference type="NCBI Taxonomy" id="13818"/>
    <lineage>
        <taxon>Eukaryota</taxon>
        <taxon>Viridiplantae</taxon>
        <taxon>Streptophyta</taxon>
        <taxon>Embryophyta</taxon>
        <taxon>Tracheophyta</taxon>
        <taxon>Polypodiopsida</taxon>
        <taxon>Polypodiidae</taxon>
        <taxon>Polypodiales</taxon>
        <taxon>Pteridineae</taxon>
        <taxon>Pteridaceae</taxon>
        <taxon>Vittarioideae</taxon>
        <taxon>Adiantum</taxon>
    </lineage>
</organism>
<keyword evidence="8 12" id="KW-1133">Transmembrane helix</keyword>
<comment type="caution">
    <text evidence="14">The sequence shown here is derived from an EMBL/GenBank/DDBJ whole genome shotgun (WGS) entry which is preliminary data.</text>
</comment>
<reference evidence="14" key="1">
    <citation type="submission" date="2021-01" db="EMBL/GenBank/DDBJ databases">
        <title>Adiantum capillus-veneris genome.</title>
        <authorList>
            <person name="Fang Y."/>
            <person name="Liao Q."/>
        </authorList>
    </citation>
    <scope>NUCLEOTIDE SEQUENCE</scope>
    <source>
        <strain evidence="14">H3</strain>
        <tissue evidence="14">Leaf</tissue>
    </source>
</reference>
<evidence type="ECO:0000313" key="15">
    <source>
        <dbReference type="Proteomes" id="UP000886520"/>
    </source>
</evidence>
<comment type="subcellular location">
    <subcellularLocation>
        <location evidence="1">Membrane</location>
        <topology evidence="1">Single-pass membrane protein</topology>
    </subcellularLocation>
</comment>
<evidence type="ECO:0000256" key="3">
    <source>
        <dbReference type="ARBA" id="ARBA00022692"/>
    </source>
</evidence>
<evidence type="ECO:0000256" key="6">
    <source>
        <dbReference type="ARBA" id="ARBA00022777"/>
    </source>
</evidence>
<evidence type="ECO:0000256" key="10">
    <source>
        <dbReference type="ARBA" id="ARBA00023180"/>
    </source>
</evidence>
<sequence>MQLLVYDLIVVSIGFLRSSFDAHMGCPFRGPGCKALKAMVTLIILVRLSLPSSTGLTCPLSCSTISALPYPFGVTPGCGSPGFLLDCSFSPPQWNITTGGYTASYYIVSITSNPNYSNPHTGSYGYGGTVLLDTRPKTNYTCQLLEASSSATNNFISSDLYAFQDADLTYYQDSYLFFNCSVTDGMQPPTSGVLTNFSSSCIKYLEFCNFSSTGSCLEYIPDQKLQLSPFESVYGCEFRTRFVIPPGNDNVSTWIPYTQFAWGPVRDADSCSACQSTGGTCGYDTQDKRFLCYCGNKTNQTDCKSGNMKAIAVGVSVAAISLLVLVGIAFHYRHRYGVFANRKLRKLLKLDGVNENALEIPYSALSAATQSFRTKIGRGASGQVYRGLLCDGNEVAVKVLLSSMVHTDEQFLNELATIGNIHHMNIARLVGYCFNKTRRILVYEYVSNGSLDKYLFATGEEPGILVLNWKQRFKIALGIAQGLSYMHEDCRKCIIHCDIKPQNILLDGTYCPKIADFGLARLLKREESKVYTHARGTPGYVAPEFWSMGFGHLSAKFDVYSFGMVLLEIVRGRRALQEFNPYSNEEAELNSFVSVWIDERMQHDVDVEQARTCTQVALWCIQEDASIRPTMSSVVQYLQGTATVPDDPPMPFRAVNQK</sequence>
<keyword evidence="7 11" id="KW-0067">ATP-binding</keyword>
<dbReference type="GO" id="GO:0004672">
    <property type="term" value="F:protein kinase activity"/>
    <property type="evidence" value="ECO:0007669"/>
    <property type="project" value="InterPro"/>
</dbReference>
<dbReference type="InterPro" id="IPR032872">
    <property type="entry name" value="WAK_assoc_C"/>
</dbReference>
<dbReference type="InterPro" id="IPR017441">
    <property type="entry name" value="Protein_kinase_ATP_BS"/>
</dbReference>
<keyword evidence="15" id="KW-1185">Reference proteome</keyword>
<dbReference type="PROSITE" id="PS50011">
    <property type="entry name" value="PROTEIN_KINASE_DOM"/>
    <property type="match status" value="1"/>
</dbReference>
<keyword evidence="3 12" id="KW-0812">Transmembrane</keyword>
<dbReference type="InterPro" id="IPR011009">
    <property type="entry name" value="Kinase-like_dom_sf"/>
</dbReference>
<keyword evidence="4" id="KW-0732">Signal</keyword>
<accession>A0A9D4UE40</accession>